<keyword evidence="3" id="KW-0812">Transmembrane</keyword>
<organism evidence="6 7">
    <name type="scientific">Xanthoceras sorbifolium</name>
    <dbReference type="NCBI Taxonomy" id="99658"/>
    <lineage>
        <taxon>Eukaryota</taxon>
        <taxon>Viridiplantae</taxon>
        <taxon>Streptophyta</taxon>
        <taxon>Embryophyta</taxon>
        <taxon>Tracheophyta</taxon>
        <taxon>Spermatophyta</taxon>
        <taxon>Magnoliopsida</taxon>
        <taxon>eudicotyledons</taxon>
        <taxon>Gunneridae</taxon>
        <taxon>Pentapetalae</taxon>
        <taxon>rosids</taxon>
        <taxon>malvids</taxon>
        <taxon>Sapindales</taxon>
        <taxon>Sapindaceae</taxon>
        <taxon>Xanthoceroideae</taxon>
        <taxon>Xanthoceras</taxon>
    </lineage>
</organism>
<dbReference type="Gene3D" id="3.50.4.10">
    <property type="entry name" value="Hepatocyte Growth Factor"/>
    <property type="match status" value="1"/>
</dbReference>
<protein>
    <recommendedName>
        <fullName evidence="5">Apple domain-containing protein</fullName>
    </recommendedName>
</protein>
<dbReference type="Pfam" id="PF00954">
    <property type="entry name" value="S_locus_glycop"/>
    <property type="match status" value="1"/>
</dbReference>
<feature type="transmembrane region" description="Helical" evidence="3">
    <location>
        <begin position="284"/>
        <end position="305"/>
    </location>
</feature>
<feature type="chain" id="PRO_5046501377" description="Apple domain-containing protein" evidence="4">
    <location>
        <begin position="29"/>
        <end position="398"/>
    </location>
</feature>
<dbReference type="InterPro" id="IPR000858">
    <property type="entry name" value="S_locus_glycoprot_dom"/>
</dbReference>
<comment type="caution">
    <text evidence="6">The sequence shown here is derived from an EMBL/GenBank/DDBJ whole genome shotgun (WGS) entry which is preliminary data.</text>
</comment>
<dbReference type="PROSITE" id="PS50948">
    <property type="entry name" value="PAN"/>
    <property type="match status" value="1"/>
</dbReference>
<gene>
    <name evidence="6" type="ORF">JRO89_XSUnG0179300</name>
</gene>
<dbReference type="Proteomes" id="UP000827721">
    <property type="component" value="Unassembled WGS sequence"/>
</dbReference>
<dbReference type="CDD" id="cd01098">
    <property type="entry name" value="PAN_AP_plant"/>
    <property type="match status" value="1"/>
</dbReference>
<dbReference type="EMBL" id="JAFEMO010000497">
    <property type="protein sequence ID" value="KAH7511675.1"/>
    <property type="molecule type" value="Genomic_DNA"/>
</dbReference>
<accession>A0ABQ8GXH7</accession>
<evidence type="ECO:0000313" key="6">
    <source>
        <dbReference type="EMBL" id="KAH7511675.1"/>
    </source>
</evidence>
<keyword evidence="3" id="KW-0472">Membrane</keyword>
<dbReference type="Gene3D" id="1.10.510.10">
    <property type="entry name" value="Transferase(Phosphotransferase) domain 1"/>
    <property type="match status" value="1"/>
</dbReference>
<name>A0ABQ8GXH7_9ROSI</name>
<evidence type="ECO:0000256" key="2">
    <source>
        <dbReference type="ARBA" id="ARBA00023157"/>
    </source>
</evidence>
<keyword evidence="7" id="KW-1185">Reference proteome</keyword>
<evidence type="ECO:0000313" key="7">
    <source>
        <dbReference type="Proteomes" id="UP000827721"/>
    </source>
</evidence>
<dbReference type="PANTHER" id="PTHR32444:SF247">
    <property type="entry name" value="OS01G0958200 PROTEIN"/>
    <property type="match status" value="1"/>
</dbReference>
<dbReference type="Pfam" id="PF08276">
    <property type="entry name" value="PAN_2"/>
    <property type="match status" value="1"/>
</dbReference>
<keyword evidence="2" id="KW-1015">Disulfide bond</keyword>
<feature type="domain" description="Apple" evidence="5">
    <location>
        <begin position="188"/>
        <end position="272"/>
    </location>
</feature>
<evidence type="ECO:0000256" key="3">
    <source>
        <dbReference type="SAM" id="Phobius"/>
    </source>
</evidence>
<evidence type="ECO:0000256" key="1">
    <source>
        <dbReference type="ARBA" id="ARBA00022729"/>
    </source>
</evidence>
<evidence type="ECO:0000256" key="4">
    <source>
        <dbReference type="SAM" id="SignalP"/>
    </source>
</evidence>
<feature type="signal peptide" evidence="4">
    <location>
        <begin position="1"/>
        <end position="28"/>
    </location>
</feature>
<keyword evidence="1 4" id="KW-0732">Signal</keyword>
<evidence type="ECO:0000259" key="5">
    <source>
        <dbReference type="PROSITE" id="PS50948"/>
    </source>
</evidence>
<dbReference type="PANTHER" id="PTHR32444">
    <property type="entry name" value="BULB-TYPE LECTIN DOMAIN-CONTAINING PROTEIN"/>
    <property type="match status" value="1"/>
</dbReference>
<proteinExistence type="predicted"/>
<reference evidence="6 7" key="1">
    <citation type="submission" date="2021-02" db="EMBL/GenBank/DDBJ databases">
        <title>Plant Genome Project.</title>
        <authorList>
            <person name="Zhang R.-G."/>
        </authorList>
    </citation>
    <scope>NUCLEOTIDE SEQUENCE [LARGE SCALE GENOMIC DNA]</scope>
    <source>
        <tissue evidence="6">Leaves</tissue>
    </source>
</reference>
<sequence length="398" mass="44433">MDHIKNNQRFMFTVVLICFSLKWEVSSGADSISANQSLSGDQTIVSAGCHAWLPGMKIGFNKRTKEKKCLTSWKNIEDPAPGLFSLELDPDGSDQYIMIWNASEIYWRTGQVRQMYWLETSKSWLQIWSTPRQPCEIYAYCGAYGSSSIDQTQHFCGCLPGFKLTSEHNWNLLEDYSGGCVRKTQLQCENNSLANGKRDGFLANPDTALPEHPQSVAVMNVMECETTCLNDCSCTAYAYEDKACSVWIRNLMNLQQLAKDDPNGKTLYIKLAASEFSSPKSNQGIAIGGVMGSVVLLVLIFLTVIQSEDGEVDFFPTWATTRVTEDGDVLGLLDPRLEGNADVEELSRICKVACWCIQDDESHRPSMGQLVRILEGVVDVTRPPVPRFLQIFAVNPSK</sequence>
<dbReference type="InterPro" id="IPR003609">
    <property type="entry name" value="Pan_app"/>
</dbReference>
<keyword evidence="3" id="KW-1133">Transmembrane helix</keyword>
<dbReference type="SMART" id="SM00473">
    <property type="entry name" value="PAN_AP"/>
    <property type="match status" value="1"/>
</dbReference>